<feature type="domain" description="Aminoglycoside phosphotransferase" evidence="1">
    <location>
        <begin position="49"/>
        <end position="251"/>
    </location>
</feature>
<dbReference type="AlphaFoldDB" id="A0A9P3FE98"/>
<dbReference type="PANTHER" id="PTHR21310">
    <property type="entry name" value="AMINOGLYCOSIDE PHOSPHOTRANSFERASE-RELATED-RELATED"/>
    <property type="match status" value="1"/>
</dbReference>
<evidence type="ECO:0000313" key="2">
    <source>
        <dbReference type="EMBL" id="GIZ44206.1"/>
    </source>
</evidence>
<dbReference type="Pfam" id="PF01636">
    <property type="entry name" value="APH"/>
    <property type="match status" value="1"/>
</dbReference>
<dbReference type="OrthoDB" id="4177236at2759"/>
<evidence type="ECO:0000313" key="3">
    <source>
        <dbReference type="Proteomes" id="UP000825890"/>
    </source>
</evidence>
<dbReference type="RefSeq" id="XP_044658693.1">
    <property type="nucleotide sequence ID" value="XM_044802758.1"/>
</dbReference>
<keyword evidence="3" id="KW-1185">Reference proteome</keyword>
<sequence>MADTQSIPGPEEILACKDIIFEDEQKEGSSKVVRIGKYAVKYGGRTSFHEARNLEFLASYPHLAVPKCYGHGYLPLDDGFGEQTPYIMTDYIEGQTLAEAFPTLSPIDKKEVLRLVHEQVTQYRNIPDPGYLGSVGNKPYIHNLFMMFPDQNPKDKAEYSGPFATYHDFVESLMKRARAKKDGEQWIPTTEIICNMARKVLRNHRTVWTHADLAPKNIMLTKLGTNPDDGSGIFRVTIIDWEIAGFYPEWWEYVESPIFFGLEAPWWSYELEKVVQPYYDEFWVYMFYYDWLRYR</sequence>
<dbReference type="SUPFAM" id="SSF56112">
    <property type="entry name" value="Protein kinase-like (PK-like)"/>
    <property type="match status" value="1"/>
</dbReference>
<dbReference type="InterPro" id="IPR051678">
    <property type="entry name" value="AGP_Transferase"/>
</dbReference>
<organism evidence="2 3">
    <name type="scientific">Cercospora kikuchii</name>
    <dbReference type="NCBI Taxonomy" id="84275"/>
    <lineage>
        <taxon>Eukaryota</taxon>
        <taxon>Fungi</taxon>
        <taxon>Dikarya</taxon>
        <taxon>Ascomycota</taxon>
        <taxon>Pezizomycotina</taxon>
        <taxon>Dothideomycetes</taxon>
        <taxon>Dothideomycetidae</taxon>
        <taxon>Mycosphaerellales</taxon>
        <taxon>Mycosphaerellaceae</taxon>
        <taxon>Cercospora</taxon>
    </lineage>
</organism>
<protein>
    <recommendedName>
        <fullName evidence="1">Aminoglycoside phosphotransferase domain-containing protein</fullName>
    </recommendedName>
</protein>
<comment type="caution">
    <text evidence="2">The sequence shown here is derived from an EMBL/GenBank/DDBJ whole genome shotgun (WGS) entry which is preliminary data.</text>
</comment>
<evidence type="ECO:0000259" key="1">
    <source>
        <dbReference type="Pfam" id="PF01636"/>
    </source>
</evidence>
<proteinExistence type="predicted"/>
<dbReference type="InterPro" id="IPR011009">
    <property type="entry name" value="Kinase-like_dom_sf"/>
</dbReference>
<accession>A0A9P3FE98</accession>
<reference evidence="2 3" key="1">
    <citation type="submission" date="2021-01" db="EMBL/GenBank/DDBJ databases">
        <title>Cercospora kikuchii MAFF 305040 whole genome shotgun sequence.</title>
        <authorList>
            <person name="Kashiwa T."/>
            <person name="Suzuki T."/>
        </authorList>
    </citation>
    <scope>NUCLEOTIDE SEQUENCE [LARGE SCALE GENOMIC DNA]</scope>
    <source>
        <strain evidence="2 3">MAFF 305040</strain>
    </source>
</reference>
<gene>
    <name evidence="2" type="ORF">CKM354_000741000</name>
</gene>
<dbReference type="GeneID" id="68292985"/>
<dbReference type="Proteomes" id="UP000825890">
    <property type="component" value="Unassembled WGS sequence"/>
</dbReference>
<dbReference type="PANTHER" id="PTHR21310:SF48">
    <property type="entry name" value="AMINOGLYCOSIDE PHOSPHOTRANSFERASE DOMAIN-CONTAINING PROTEIN"/>
    <property type="match status" value="1"/>
</dbReference>
<dbReference type="Gene3D" id="3.90.1200.10">
    <property type="match status" value="1"/>
</dbReference>
<dbReference type="EMBL" id="BOLY01000004">
    <property type="protein sequence ID" value="GIZ44206.1"/>
    <property type="molecule type" value="Genomic_DNA"/>
</dbReference>
<dbReference type="InterPro" id="IPR002575">
    <property type="entry name" value="Aminoglycoside_PTrfase"/>
</dbReference>
<name>A0A9P3FE98_9PEZI</name>